<keyword evidence="4" id="KW-0963">Cytoplasm</keyword>
<evidence type="ECO:0000256" key="1">
    <source>
        <dbReference type="ARBA" id="ARBA00004496"/>
    </source>
</evidence>
<keyword evidence="5" id="KW-0819">tRNA processing</keyword>
<dbReference type="InterPro" id="IPR003442">
    <property type="entry name" value="T6A_TsaE"/>
</dbReference>
<evidence type="ECO:0000256" key="6">
    <source>
        <dbReference type="ARBA" id="ARBA00022723"/>
    </source>
</evidence>
<evidence type="ECO:0000256" key="3">
    <source>
        <dbReference type="ARBA" id="ARBA00019010"/>
    </source>
</evidence>
<evidence type="ECO:0000313" key="11">
    <source>
        <dbReference type="EMBL" id="SMC35667.1"/>
    </source>
</evidence>
<dbReference type="Pfam" id="PF02367">
    <property type="entry name" value="TsaE"/>
    <property type="match status" value="1"/>
</dbReference>
<proteinExistence type="inferred from homology"/>
<sequence>MILELYCTSHNRTQAAGEKLGSLISSRMTMALHGDLGAGKTTFVQGIAKGLGVPDTYYVTSPTYTLINEYPGRVPLYHMDLYRLGDIDELEYLGFDEIISSPGAIVVEWPEILGSHFVKFDLDITIKTDKAFNRKIIIKASGLDGTNLLRELSV</sequence>
<dbReference type="AlphaFoldDB" id="A0A1W1YHK7"/>
<evidence type="ECO:0000313" key="12">
    <source>
        <dbReference type="Proteomes" id="UP000192418"/>
    </source>
</evidence>
<organism evidence="11 12">
    <name type="scientific">Desulfocicer vacuolatum DSM 3385</name>
    <dbReference type="NCBI Taxonomy" id="1121400"/>
    <lineage>
        <taxon>Bacteria</taxon>
        <taxon>Pseudomonadati</taxon>
        <taxon>Thermodesulfobacteriota</taxon>
        <taxon>Desulfobacteria</taxon>
        <taxon>Desulfobacterales</taxon>
        <taxon>Desulfobacteraceae</taxon>
        <taxon>Desulfocicer</taxon>
    </lineage>
</organism>
<keyword evidence="6" id="KW-0479">Metal-binding</keyword>
<reference evidence="11 12" key="1">
    <citation type="submission" date="2017-04" db="EMBL/GenBank/DDBJ databases">
        <authorList>
            <person name="Afonso C.L."/>
            <person name="Miller P.J."/>
            <person name="Scott M.A."/>
            <person name="Spackman E."/>
            <person name="Goraichik I."/>
            <person name="Dimitrov K.M."/>
            <person name="Suarez D.L."/>
            <person name="Swayne D.E."/>
        </authorList>
    </citation>
    <scope>NUCLEOTIDE SEQUENCE [LARGE SCALE GENOMIC DNA]</scope>
    <source>
        <strain evidence="11 12">DSM 3385</strain>
    </source>
</reference>
<dbReference type="RefSeq" id="WP_084066357.1">
    <property type="nucleotide sequence ID" value="NZ_FWXY01000001.1"/>
</dbReference>
<keyword evidence="9" id="KW-0460">Magnesium</keyword>
<dbReference type="GO" id="GO:0005737">
    <property type="term" value="C:cytoplasm"/>
    <property type="evidence" value="ECO:0007669"/>
    <property type="project" value="UniProtKB-SubCell"/>
</dbReference>
<dbReference type="GO" id="GO:0005524">
    <property type="term" value="F:ATP binding"/>
    <property type="evidence" value="ECO:0007669"/>
    <property type="project" value="UniProtKB-KW"/>
</dbReference>
<dbReference type="EMBL" id="FWXY01000001">
    <property type="protein sequence ID" value="SMC35667.1"/>
    <property type="molecule type" value="Genomic_DNA"/>
</dbReference>
<evidence type="ECO:0000256" key="7">
    <source>
        <dbReference type="ARBA" id="ARBA00022741"/>
    </source>
</evidence>
<dbReference type="Proteomes" id="UP000192418">
    <property type="component" value="Unassembled WGS sequence"/>
</dbReference>
<dbReference type="OrthoDB" id="9799110at2"/>
<evidence type="ECO:0000256" key="4">
    <source>
        <dbReference type="ARBA" id="ARBA00022490"/>
    </source>
</evidence>
<dbReference type="NCBIfam" id="TIGR00150">
    <property type="entry name" value="T6A_YjeE"/>
    <property type="match status" value="1"/>
</dbReference>
<comment type="subcellular location">
    <subcellularLocation>
        <location evidence="1">Cytoplasm</location>
    </subcellularLocation>
</comment>
<comment type="similarity">
    <text evidence="2">Belongs to the TsaE family.</text>
</comment>
<protein>
    <recommendedName>
        <fullName evidence="3">tRNA threonylcarbamoyladenosine biosynthesis protein TsaE</fullName>
    </recommendedName>
    <alternativeName>
        <fullName evidence="10">t(6)A37 threonylcarbamoyladenosine biosynthesis protein TsaE</fullName>
    </alternativeName>
</protein>
<dbReference type="SUPFAM" id="SSF52540">
    <property type="entry name" value="P-loop containing nucleoside triphosphate hydrolases"/>
    <property type="match status" value="1"/>
</dbReference>
<evidence type="ECO:0000256" key="5">
    <source>
        <dbReference type="ARBA" id="ARBA00022694"/>
    </source>
</evidence>
<name>A0A1W1YHK7_9BACT</name>
<dbReference type="PANTHER" id="PTHR33540">
    <property type="entry name" value="TRNA THREONYLCARBAMOYLADENOSINE BIOSYNTHESIS PROTEIN TSAE"/>
    <property type="match status" value="1"/>
</dbReference>
<gene>
    <name evidence="11" type="ORF">SAMN02746065_10129</name>
</gene>
<dbReference type="Gene3D" id="3.40.50.300">
    <property type="entry name" value="P-loop containing nucleotide triphosphate hydrolases"/>
    <property type="match status" value="1"/>
</dbReference>
<keyword evidence="12" id="KW-1185">Reference proteome</keyword>
<keyword evidence="8" id="KW-0067">ATP-binding</keyword>
<dbReference type="PANTHER" id="PTHR33540:SF2">
    <property type="entry name" value="TRNA THREONYLCARBAMOYLADENOSINE BIOSYNTHESIS PROTEIN TSAE"/>
    <property type="match status" value="1"/>
</dbReference>
<dbReference type="STRING" id="1121400.SAMN02746065_10129"/>
<dbReference type="GO" id="GO:0002949">
    <property type="term" value="P:tRNA threonylcarbamoyladenosine modification"/>
    <property type="evidence" value="ECO:0007669"/>
    <property type="project" value="InterPro"/>
</dbReference>
<accession>A0A1W1YHK7</accession>
<evidence type="ECO:0000256" key="2">
    <source>
        <dbReference type="ARBA" id="ARBA00007599"/>
    </source>
</evidence>
<keyword evidence="7" id="KW-0547">Nucleotide-binding</keyword>
<dbReference type="GO" id="GO:0046872">
    <property type="term" value="F:metal ion binding"/>
    <property type="evidence" value="ECO:0007669"/>
    <property type="project" value="UniProtKB-KW"/>
</dbReference>
<evidence type="ECO:0000256" key="9">
    <source>
        <dbReference type="ARBA" id="ARBA00022842"/>
    </source>
</evidence>
<evidence type="ECO:0000256" key="8">
    <source>
        <dbReference type="ARBA" id="ARBA00022840"/>
    </source>
</evidence>
<dbReference type="InterPro" id="IPR027417">
    <property type="entry name" value="P-loop_NTPase"/>
</dbReference>
<evidence type="ECO:0000256" key="10">
    <source>
        <dbReference type="ARBA" id="ARBA00032441"/>
    </source>
</evidence>